<organism evidence="1">
    <name type="scientific">marine metagenome</name>
    <dbReference type="NCBI Taxonomy" id="408172"/>
    <lineage>
        <taxon>unclassified sequences</taxon>
        <taxon>metagenomes</taxon>
        <taxon>ecological metagenomes</taxon>
    </lineage>
</organism>
<reference evidence="1" key="1">
    <citation type="submission" date="2018-05" db="EMBL/GenBank/DDBJ databases">
        <authorList>
            <person name="Lanie J.A."/>
            <person name="Ng W.-L."/>
            <person name="Kazmierczak K.M."/>
            <person name="Andrzejewski T.M."/>
            <person name="Davidsen T.M."/>
            <person name="Wayne K.J."/>
            <person name="Tettelin H."/>
            <person name="Glass J.I."/>
            <person name="Rusch D."/>
            <person name="Podicherti R."/>
            <person name="Tsui H.-C.T."/>
            <person name="Winkler M.E."/>
        </authorList>
    </citation>
    <scope>NUCLEOTIDE SEQUENCE</scope>
</reference>
<protein>
    <submittedName>
        <fullName evidence="1">Uncharacterized protein</fullName>
    </submittedName>
</protein>
<dbReference type="AlphaFoldDB" id="A0A382ND76"/>
<proteinExistence type="predicted"/>
<evidence type="ECO:0000313" key="1">
    <source>
        <dbReference type="EMBL" id="SVC57692.1"/>
    </source>
</evidence>
<name>A0A382ND76_9ZZZZ</name>
<feature type="non-terminal residue" evidence="1">
    <location>
        <position position="26"/>
    </location>
</feature>
<accession>A0A382ND76</accession>
<sequence>MRYLLTKFTFKDVSGIWIFLILSGIG</sequence>
<gene>
    <name evidence="1" type="ORF">METZ01_LOCUS310546</name>
</gene>
<dbReference type="EMBL" id="UINC01098860">
    <property type="protein sequence ID" value="SVC57692.1"/>
    <property type="molecule type" value="Genomic_DNA"/>
</dbReference>